<evidence type="ECO:0000256" key="1">
    <source>
        <dbReference type="ARBA" id="ARBA00022723"/>
    </source>
</evidence>
<keyword evidence="2" id="KW-0378">Hydrolase</keyword>
<name>A0ABP8M6Z6_9BACT</name>
<evidence type="ECO:0000256" key="3">
    <source>
        <dbReference type="SAM" id="Phobius"/>
    </source>
</evidence>
<dbReference type="PANTHER" id="PTHR31302:SF31">
    <property type="entry name" value="PHOSPHODIESTERASE YAEI"/>
    <property type="match status" value="1"/>
</dbReference>
<dbReference type="InterPro" id="IPR029052">
    <property type="entry name" value="Metallo-depent_PP-like"/>
</dbReference>
<dbReference type="InterPro" id="IPR051158">
    <property type="entry name" value="Metallophosphoesterase_sf"/>
</dbReference>
<dbReference type="Pfam" id="PF00149">
    <property type="entry name" value="Metallophos"/>
    <property type="match status" value="1"/>
</dbReference>
<reference evidence="6" key="1">
    <citation type="journal article" date="2019" name="Int. J. Syst. Evol. Microbiol.">
        <title>The Global Catalogue of Microorganisms (GCM) 10K type strain sequencing project: providing services to taxonomists for standard genome sequencing and annotation.</title>
        <authorList>
            <consortium name="The Broad Institute Genomics Platform"/>
            <consortium name="The Broad Institute Genome Sequencing Center for Infectious Disease"/>
            <person name="Wu L."/>
            <person name="Ma J."/>
        </authorList>
    </citation>
    <scope>NUCLEOTIDE SEQUENCE [LARGE SCALE GENOMIC DNA]</scope>
    <source>
        <strain evidence="6">JCM 17759</strain>
    </source>
</reference>
<accession>A0ABP8M6Z6</accession>
<keyword evidence="3" id="KW-0472">Membrane</keyword>
<keyword evidence="1" id="KW-0479">Metal-binding</keyword>
<proteinExistence type="predicted"/>
<evidence type="ECO:0000259" key="4">
    <source>
        <dbReference type="Pfam" id="PF00149"/>
    </source>
</evidence>
<feature type="transmembrane region" description="Helical" evidence="3">
    <location>
        <begin position="6"/>
        <end position="25"/>
    </location>
</feature>
<keyword evidence="6" id="KW-1185">Reference proteome</keyword>
<evidence type="ECO:0000313" key="6">
    <source>
        <dbReference type="Proteomes" id="UP001500840"/>
    </source>
</evidence>
<dbReference type="Proteomes" id="UP001500840">
    <property type="component" value="Unassembled WGS sequence"/>
</dbReference>
<organism evidence="5 6">
    <name type="scientific">Novipirellula rosea</name>
    <dbReference type="NCBI Taxonomy" id="1031540"/>
    <lineage>
        <taxon>Bacteria</taxon>
        <taxon>Pseudomonadati</taxon>
        <taxon>Planctomycetota</taxon>
        <taxon>Planctomycetia</taxon>
        <taxon>Pirellulales</taxon>
        <taxon>Pirellulaceae</taxon>
        <taxon>Novipirellula</taxon>
    </lineage>
</organism>
<gene>
    <name evidence="5" type="ORF">GCM10023156_01820</name>
</gene>
<keyword evidence="3" id="KW-1133">Transmembrane helix</keyword>
<sequence length="392" mass="44314">MLTPNRWWFILLAVLVGHFGIHLAIYNRINGFGIPRRTIKRIVKVFFVSAITLPFIVGYLYFDTFRQLIIDPHASVYFPSVLNAYGVVCLASWLVLGVPWLLWRPVLGVEWVHAERKVEVVDVQRAVNRSLALTAKCKFESKLPLNQIFDLAIEQITLPVAGLPAKLDGYRIAHLSDIHLTGDVHPDYAKYVVTRATGWRADMMVITGDIIDRQPCVDWLPEIFAAADAADGCYYVLGNHDTRIEDSRQTRQAMDLAGWTDLGSDSVLCNLRGQSVRIIGNEYPWFDRPELEPNRDDEFRILVSHSPDQIWWARRHGIQLMMAGHTHGGQGRLPLIGPILSPSFHGSRFASGDFYKPPTTMHVSRGLGGVHLMRIHCRPELSLITLSAPRPK</sequence>
<feature type="transmembrane region" description="Helical" evidence="3">
    <location>
        <begin position="82"/>
        <end position="103"/>
    </location>
</feature>
<dbReference type="RefSeq" id="WP_345318535.1">
    <property type="nucleotide sequence ID" value="NZ_BAABGA010000006.1"/>
</dbReference>
<protein>
    <submittedName>
        <fullName evidence="5">Metallophosphoesterase</fullName>
    </submittedName>
</protein>
<feature type="transmembrane region" description="Helical" evidence="3">
    <location>
        <begin position="45"/>
        <end position="62"/>
    </location>
</feature>
<comment type="caution">
    <text evidence="5">The sequence shown here is derived from an EMBL/GenBank/DDBJ whole genome shotgun (WGS) entry which is preliminary data.</text>
</comment>
<dbReference type="EMBL" id="BAABGA010000006">
    <property type="protein sequence ID" value="GAA4444014.1"/>
    <property type="molecule type" value="Genomic_DNA"/>
</dbReference>
<dbReference type="InterPro" id="IPR004843">
    <property type="entry name" value="Calcineurin-like_PHP"/>
</dbReference>
<evidence type="ECO:0000313" key="5">
    <source>
        <dbReference type="EMBL" id="GAA4444014.1"/>
    </source>
</evidence>
<dbReference type="PANTHER" id="PTHR31302">
    <property type="entry name" value="TRANSMEMBRANE PROTEIN WITH METALLOPHOSPHOESTERASE DOMAIN-RELATED"/>
    <property type="match status" value="1"/>
</dbReference>
<dbReference type="SUPFAM" id="SSF56300">
    <property type="entry name" value="Metallo-dependent phosphatases"/>
    <property type="match status" value="1"/>
</dbReference>
<feature type="domain" description="Calcineurin-like phosphoesterase" evidence="4">
    <location>
        <begin position="171"/>
        <end position="328"/>
    </location>
</feature>
<keyword evidence="3" id="KW-0812">Transmembrane</keyword>
<dbReference type="CDD" id="cd07385">
    <property type="entry name" value="MPP_YkuE_C"/>
    <property type="match status" value="1"/>
</dbReference>
<evidence type="ECO:0000256" key="2">
    <source>
        <dbReference type="ARBA" id="ARBA00022801"/>
    </source>
</evidence>
<dbReference type="Gene3D" id="3.60.21.10">
    <property type="match status" value="1"/>
</dbReference>